<evidence type="ECO:0000313" key="3">
    <source>
        <dbReference type="Proteomes" id="UP000015347"/>
    </source>
</evidence>
<sequence length="245" mass="26146">MKGWRIFLHSARMVIDNLGAALRVSMVLYLVQVASQLTFFVNAPMAGEQPTAVPEGLGLQLTLSIFALLASLWIAVAWHRYVLTGELPAGLLPRWHGSEIARYFGQSLLIGLVVILAALAAGVVIGLVATAVPGFGGVLIFGLLGLCSYLFFRLGLVLPAAALGRRMTIGESWAATRDDDGAVVTLAVLVIGVGLLVEVPALLDQDSGSLIALVYRVVLNWFVTMIGVSVLTTLYGHFVEHRPVD</sequence>
<protein>
    <submittedName>
        <fullName evidence="2">Uncharacterized protein</fullName>
    </submittedName>
</protein>
<evidence type="ECO:0000256" key="1">
    <source>
        <dbReference type="SAM" id="Phobius"/>
    </source>
</evidence>
<feature type="transmembrane region" description="Helical" evidence="1">
    <location>
        <begin position="209"/>
        <end position="235"/>
    </location>
</feature>
<organism evidence="2 3">
    <name type="scientific">Salipiger mucosus DSM 16094</name>
    <dbReference type="NCBI Taxonomy" id="1123237"/>
    <lineage>
        <taxon>Bacteria</taxon>
        <taxon>Pseudomonadati</taxon>
        <taxon>Pseudomonadota</taxon>
        <taxon>Alphaproteobacteria</taxon>
        <taxon>Rhodobacterales</taxon>
        <taxon>Roseobacteraceae</taxon>
        <taxon>Salipiger</taxon>
    </lineage>
</organism>
<dbReference type="eggNOG" id="ENOG502ZIBU">
    <property type="taxonomic scope" value="Bacteria"/>
</dbReference>
<feature type="transmembrane region" description="Helical" evidence="1">
    <location>
        <begin position="61"/>
        <end position="82"/>
    </location>
</feature>
<proteinExistence type="predicted"/>
<keyword evidence="1" id="KW-0812">Transmembrane</keyword>
<keyword evidence="3" id="KW-1185">Reference proteome</keyword>
<reference evidence="3" key="1">
    <citation type="journal article" date="2014" name="Stand. Genomic Sci.">
        <title>Genome sequence of the exopolysaccharide-producing Salipiger mucosus type strain (DSM 16094(T)), a moderately halophilic member of the Roseobacter clade.</title>
        <authorList>
            <person name="Riedel T."/>
            <person name="Spring S."/>
            <person name="Fiebig A."/>
            <person name="Petersen J."/>
            <person name="Kyrpides N.C."/>
            <person name="Goker M."/>
            <person name="Klenk H.P."/>
        </authorList>
    </citation>
    <scope>NUCLEOTIDE SEQUENCE [LARGE SCALE GENOMIC DNA]</scope>
    <source>
        <strain evidence="3">DSM 16094</strain>
    </source>
</reference>
<name>S9QLV9_9RHOB</name>
<gene>
    <name evidence="2" type="ORF">Salmuc_05200</name>
</gene>
<dbReference type="EMBL" id="APVH01000021">
    <property type="protein sequence ID" value="EPX82451.1"/>
    <property type="molecule type" value="Genomic_DNA"/>
</dbReference>
<keyword evidence="1" id="KW-1133">Transmembrane helix</keyword>
<feature type="transmembrane region" description="Helical" evidence="1">
    <location>
        <begin position="103"/>
        <end position="132"/>
    </location>
</feature>
<feature type="transmembrane region" description="Helical" evidence="1">
    <location>
        <begin position="182"/>
        <end position="203"/>
    </location>
</feature>
<accession>S9QLV9</accession>
<keyword evidence="1" id="KW-0472">Membrane</keyword>
<evidence type="ECO:0000313" key="2">
    <source>
        <dbReference type="EMBL" id="EPX82451.1"/>
    </source>
</evidence>
<dbReference type="HOGENOM" id="CLU_1127526_0_0_5"/>
<dbReference type="AlphaFoldDB" id="S9QLV9"/>
<comment type="caution">
    <text evidence="2">The sequence shown here is derived from an EMBL/GenBank/DDBJ whole genome shotgun (WGS) entry which is preliminary data.</text>
</comment>
<dbReference type="Proteomes" id="UP000015347">
    <property type="component" value="Unassembled WGS sequence"/>
</dbReference>
<feature type="transmembrane region" description="Helical" evidence="1">
    <location>
        <begin position="138"/>
        <end position="161"/>
    </location>
</feature>
<dbReference type="RefSeq" id="WP_020039482.1">
    <property type="nucleotide sequence ID" value="NZ_KE557275.1"/>
</dbReference>
<dbReference type="STRING" id="1123237.Salmuc_05200"/>
<dbReference type="OrthoDB" id="7704812at2"/>
<feature type="transmembrane region" description="Helical" evidence="1">
    <location>
        <begin position="20"/>
        <end position="41"/>
    </location>
</feature>